<keyword evidence="2" id="KW-1185">Reference proteome</keyword>
<dbReference type="Proteomes" id="UP000271087">
    <property type="component" value="Unassembled WGS sequence"/>
</dbReference>
<accession>A0A182F0M2</accession>
<dbReference type="AlphaFoldDB" id="A0A182F0M2"/>
<proteinExistence type="predicted"/>
<evidence type="ECO:0000313" key="1">
    <source>
        <dbReference type="EMBL" id="VDN08416.1"/>
    </source>
</evidence>
<gene>
    <name evidence="1" type="ORF">NOO_LOCUS13985</name>
</gene>
<dbReference type="STRING" id="42157.A0A182F0M2"/>
<evidence type="ECO:0000313" key="2">
    <source>
        <dbReference type="Proteomes" id="UP000271087"/>
    </source>
</evidence>
<dbReference type="WBParaSite" id="nOo.2.0.1.t13985-RA">
    <property type="protein sequence ID" value="nOo.2.0.1.t13985-RA"/>
    <property type="gene ID" value="nOo.2.0.1.g13985"/>
</dbReference>
<protein>
    <submittedName>
        <fullName evidence="3">CortBP2 domain-containing protein</fullName>
    </submittedName>
</protein>
<reference evidence="3" key="1">
    <citation type="submission" date="2016-06" db="UniProtKB">
        <authorList>
            <consortium name="WormBaseParasite"/>
        </authorList>
    </citation>
    <scope>IDENTIFICATION</scope>
</reference>
<name>A0A182F0M2_ONCOC</name>
<reference evidence="1 2" key="2">
    <citation type="submission" date="2018-08" db="EMBL/GenBank/DDBJ databases">
        <authorList>
            <person name="Laetsch R D."/>
            <person name="Stevens L."/>
            <person name="Kumar S."/>
            <person name="Blaxter L. M."/>
        </authorList>
    </citation>
    <scope>NUCLEOTIDE SEQUENCE [LARGE SCALE GENOMIC DNA]</scope>
</reference>
<organism evidence="3">
    <name type="scientific">Onchocerca ochengi</name>
    <name type="common">Filarial nematode worm</name>
    <dbReference type="NCBI Taxonomy" id="42157"/>
    <lineage>
        <taxon>Eukaryota</taxon>
        <taxon>Metazoa</taxon>
        <taxon>Ecdysozoa</taxon>
        <taxon>Nematoda</taxon>
        <taxon>Chromadorea</taxon>
        <taxon>Rhabditida</taxon>
        <taxon>Spirurina</taxon>
        <taxon>Spiruromorpha</taxon>
        <taxon>Filarioidea</taxon>
        <taxon>Onchocercidae</taxon>
        <taxon>Onchocerca</taxon>
    </lineage>
</organism>
<sequence length="47" mass="5147">EEEQKNLLLLESVCGEENRAIEPMEGVVKDIFLSCVGAGPTILTKSR</sequence>
<dbReference type="EMBL" id="UYRW01023811">
    <property type="protein sequence ID" value="VDN08416.1"/>
    <property type="molecule type" value="Genomic_DNA"/>
</dbReference>
<evidence type="ECO:0000313" key="3">
    <source>
        <dbReference type="WBParaSite" id="nOo.2.0.1.t13985-RA"/>
    </source>
</evidence>